<evidence type="ECO:0000313" key="2">
    <source>
        <dbReference type="Proteomes" id="UP001152531"/>
    </source>
</evidence>
<reference evidence="1" key="1">
    <citation type="submission" date="2022-06" db="EMBL/GenBank/DDBJ databases">
        <authorList>
            <person name="Legras J.-L."/>
            <person name="Devillers H."/>
            <person name="Grondin C."/>
        </authorList>
    </citation>
    <scope>NUCLEOTIDE SEQUENCE</scope>
    <source>
        <strain evidence="1">CLIB 1444</strain>
    </source>
</reference>
<proteinExistence type="predicted"/>
<protein>
    <submittedName>
        <fullName evidence="1">Atypical kinase Coq8p, mitochondrial</fullName>
    </submittedName>
</protein>
<keyword evidence="1" id="KW-0418">Kinase</keyword>
<evidence type="ECO:0000313" key="1">
    <source>
        <dbReference type="EMBL" id="CAH6723639.1"/>
    </source>
</evidence>
<gene>
    <name evidence="1" type="ORF">CLIB1444_17S01376</name>
</gene>
<comment type="caution">
    <text evidence="1">The sequence shown here is derived from an EMBL/GenBank/DDBJ whole genome shotgun (WGS) entry which is preliminary data.</text>
</comment>
<organism evidence="1 2">
    <name type="scientific">[Candida] jaroonii</name>
    <dbReference type="NCBI Taxonomy" id="467808"/>
    <lineage>
        <taxon>Eukaryota</taxon>
        <taxon>Fungi</taxon>
        <taxon>Dikarya</taxon>
        <taxon>Ascomycota</taxon>
        <taxon>Saccharomycotina</taxon>
        <taxon>Pichiomycetes</taxon>
        <taxon>Debaryomycetaceae</taxon>
        <taxon>Yamadazyma</taxon>
    </lineage>
</organism>
<keyword evidence="2" id="KW-1185">Reference proteome</keyword>
<dbReference type="Proteomes" id="UP001152531">
    <property type="component" value="Unassembled WGS sequence"/>
</dbReference>
<dbReference type="EMBL" id="CALSDN010000017">
    <property type="protein sequence ID" value="CAH6723639.1"/>
    <property type="molecule type" value="Genomic_DNA"/>
</dbReference>
<accession>A0ACA9YFD8</accession>
<keyword evidence="1" id="KW-0808">Transferase</keyword>
<sequence>MSKAIYDLAVVANNGLNVSKKSVNIICNDVSKLYNQSLLVNYLDGSKSMYEELSWKSNQIRMKKKKLGKRHYSTKAFQPDYDLNPNLNPLDPLKDSKEKKIVIKSVTEDSKTTQLNASEVPSSRLSRMFHYGSLAAGMGIGMAQHGFNHYTNGEKSQPLTLKNLILNPANIERMAKKFSQMRGAALKIGQLLSFQDNSILPKEIQKILLKVQNSAHYMPYSQLNKVMTDNLGGDWRSRLFTSFNDVPIAAASIGQVHDAVTKDLSKVVVKVQYPGVANSIDSDLNNILMLLTASSLLPPGLFLDKTIANARTELKWECDYIREAQNLIRFEDLVKDYPEFKVPKVYHNLCSDNVLTMEKLEGVEVVKGDWDQDTRNYIATSIMKLCLLEIKKFKFMQTDPNWANFLFNEKTGKVELLDFGAARDFNDSFIDNYVNVLRAAVKKDRKQIEIISKKLGYLTGHESQQMINTHIDSVIVLGEPFSPLSNGGKKFNFKNQTVTDRVRGNISVMLNERLTPPPEETYSLHRKLSGIFLLCARLNAEVPCEELFREIIGLE</sequence>
<name>A0ACA9YFD8_9ASCO</name>